<dbReference type="Gene3D" id="3.30.565.10">
    <property type="entry name" value="Histidine kinase-like ATPase, C-terminal domain"/>
    <property type="match status" value="1"/>
</dbReference>
<dbReference type="Gene3D" id="3.40.50.2300">
    <property type="match status" value="2"/>
</dbReference>
<dbReference type="SUPFAM" id="SSF55781">
    <property type="entry name" value="GAF domain-like"/>
    <property type="match status" value="1"/>
</dbReference>
<keyword evidence="9" id="KW-1185">Reference proteome</keyword>
<evidence type="ECO:0000259" key="7">
    <source>
        <dbReference type="PROSITE" id="PS50110"/>
    </source>
</evidence>
<accession>A0AAD9D701</accession>
<evidence type="ECO:0000256" key="5">
    <source>
        <dbReference type="SAM" id="MobiDB-lite"/>
    </source>
</evidence>
<comment type="caution">
    <text evidence="8">The sequence shown here is derived from an EMBL/GenBank/DDBJ whole genome shotgun (WGS) entry which is preliminary data.</text>
</comment>
<feature type="region of interest" description="Disordered" evidence="5">
    <location>
        <begin position="766"/>
        <end position="787"/>
    </location>
</feature>
<dbReference type="SUPFAM" id="SSF52172">
    <property type="entry name" value="CheY-like"/>
    <property type="match status" value="2"/>
</dbReference>
<evidence type="ECO:0000256" key="1">
    <source>
        <dbReference type="ARBA" id="ARBA00022553"/>
    </source>
</evidence>
<gene>
    <name evidence="8" type="ORF">QTG54_014291</name>
</gene>
<dbReference type="PANTHER" id="PTHR43719:SF28">
    <property type="entry name" value="PEROXIDE STRESS-ACTIVATED HISTIDINE KINASE MAK1-RELATED"/>
    <property type="match status" value="1"/>
</dbReference>
<organism evidence="8 9">
    <name type="scientific">Skeletonema marinoi</name>
    <dbReference type="NCBI Taxonomy" id="267567"/>
    <lineage>
        <taxon>Eukaryota</taxon>
        <taxon>Sar</taxon>
        <taxon>Stramenopiles</taxon>
        <taxon>Ochrophyta</taxon>
        <taxon>Bacillariophyta</taxon>
        <taxon>Coscinodiscophyceae</taxon>
        <taxon>Thalassiosirophycidae</taxon>
        <taxon>Thalassiosirales</taxon>
        <taxon>Skeletonemataceae</taxon>
        <taxon>Skeletonema</taxon>
        <taxon>Skeletonema marinoi-dohrnii complex</taxon>
    </lineage>
</organism>
<evidence type="ECO:0000256" key="4">
    <source>
        <dbReference type="PROSITE-ProRule" id="PRU00169"/>
    </source>
</evidence>
<dbReference type="SMART" id="SM00065">
    <property type="entry name" value="GAF"/>
    <property type="match status" value="1"/>
</dbReference>
<reference evidence="8" key="1">
    <citation type="submission" date="2023-06" db="EMBL/GenBank/DDBJ databases">
        <title>Survivors Of The Sea: Transcriptome response of Skeletonema marinoi to long-term dormancy.</title>
        <authorList>
            <person name="Pinder M.I.M."/>
            <person name="Kourtchenko O."/>
            <person name="Robertson E.K."/>
            <person name="Larsson T."/>
            <person name="Maumus F."/>
            <person name="Osuna-Cruz C.M."/>
            <person name="Vancaester E."/>
            <person name="Stenow R."/>
            <person name="Vandepoele K."/>
            <person name="Ploug H."/>
            <person name="Bruchert V."/>
            <person name="Godhe A."/>
            <person name="Topel M."/>
        </authorList>
    </citation>
    <scope>NUCLEOTIDE SEQUENCE</scope>
    <source>
        <strain evidence="8">R05AC</strain>
    </source>
</reference>
<dbReference type="PROSITE" id="PS50110">
    <property type="entry name" value="RESPONSE_REGULATORY"/>
    <property type="match status" value="2"/>
</dbReference>
<dbReference type="InterPro" id="IPR003594">
    <property type="entry name" value="HATPase_dom"/>
</dbReference>
<dbReference type="EMBL" id="JATAAI010000035">
    <property type="protein sequence ID" value="KAK1735225.1"/>
    <property type="molecule type" value="Genomic_DNA"/>
</dbReference>
<sequence length="926" mass="102743">MNRAFEEDMNIMAEDMEETKITVEEAPPPPLPTRHRTVQDYDSSSSTLCSALMEPNPNPSSYQMNSCVLSGNITSICCDWQTPKLDPNTSAPESLETEVARLMVLKEYLILDSDREEKFERITALASRIFDIPICLVSLVDIGRQWFMSATGLGDVRETSREVSFCSHAILSESDVFIVPETFDDPSFINNGLVTGPPFIRFYAGVPLTSPEGYKLGTFCIIDSKPRPQGLSLNEKQNLRELADMVMDTMVSRKKEMEQLKDEKTRLIACAAHDLLTPLTGIQLNLGLLMEDKTLTDKLDAHQRELMDTSVKCSEMIERICFQAIENFRGDLVVRGGQSSSSTESTKEGERPVNIDQLVDNLNKVVSTFPKKVPLYIEKEDNVPTTILSDELKLFRSIMNYLTNAFKHTNSGSIHLHIYVRKASESITDMELDRLPGTFVAPKCDVLVVEVHDTGPGIDLDKYTTLFTPNGNDESAQRTHSGIGLYSVATAINSLGGEYGVFPREDLAATHPSLASTLLKVPAASGSVFWFSVPLKVPEFGSPSRANGGEQQQQQQPAADSTAANEMSRIAPRKRPNVARSFTSQMVLDTPVKKRAPSPPSPITEKKEMPGDRTKSVLIVDDSLTIRKALSKGFSRLGFDVDEAENGMEGLKKLKVAEYDLVLLDFLMPVLDGVDVAKKFRGWEKERRPWFHQYIIGMSAHANGHEAELGIKSGMDRFMGKPIPLKSLKDLAECKPVLEASALLDAKHKQSVSAILDAADRMERLTSDDERSKSSVSSQGHSSTSDSFLSAKSSCLIVENSSDRSMLRQIAEKSGWKVVAVRGGDDAIRLLKMRNWGIVFIDNELPLFSGSSCIVRFRDWEKRSRVVRQKNIFLLADSHDPNSLQSGVDGTLGKPVDPIHLHRLLEKASKEVFQCSREILLQGRSG</sequence>
<dbReference type="PROSITE" id="PS50109">
    <property type="entry name" value="HIS_KIN"/>
    <property type="match status" value="1"/>
</dbReference>
<evidence type="ECO:0000313" key="8">
    <source>
        <dbReference type="EMBL" id="KAK1735225.1"/>
    </source>
</evidence>
<feature type="modified residue" description="4-aspartylphosphate" evidence="4">
    <location>
        <position position="842"/>
    </location>
</feature>
<keyword evidence="3 8" id="KW-0418">Kinase</keyword>
<dbReference type="Proteomes" id="UP001224775">
    <property type="component" value="Unassembled WGS sequence"/>
</dbReference>
<keyword evidence="1 4" id="KW-0597">Phosphoprotein</keyword>
<protein>
    <submittedName>
        <fullName evidence="8">Two-component system sensory kinase</fullName>
        <ecNumber evidence="8">2.7.13.3</ecNumber>
    </submittedName>
</protein>
<dbReference type="CDD" id="cd00082">
    <property type="entry name" value="HisKA"/>
    <property type="match status" value="1"/>
</dbReference>
<dbReference type="Pfam" id="PF00072">
    <property type="entry name" value="Response_reg"/>
    <property type="match status" value="1"/>
</dbReference>
<feature type="domain" description="Response regulatory" evidence="7">
    <location>
        <begin position="616"/>
        <end position="736"/>
    </location>
</feature>
<dbReference type="InterPro" id="IPR036097">
    <property type="entry name" value="HisK_dim/P_sf"/>
</dbReference>
<evidence type="ECO:0000259" key="6">
    <source>
        <dbReference type="PROSITE" id="PS50109"/>
    </source>
</evidence>
<dbReference type="SMART" id="SM00388">
    <property type="entry name" value="HisKA"/>
    <property type="match status" value="1"/>
</dbReference>
<dbReference type="SUPFAM" id="SSF55874">
    <property type="entry name" value="ATPase domain of HSP90 chaperone/DNA topoisomerase II/histidine kinase"/>
    <property type="match status" value="1"/>
</dbReference>
<dbReference type="InterPro" id="IPR001789">
    <property type="entry name" value="Sig_transdc_resp-reg_receiver"/>
</dbReference>
<dbReference type="EC" id="2.7.13.3" evidence="8"/>
<feature type="domain" description="Response regulatory" evidence="7">
    <location>
        <begin position="793"/>
        <end position="909"/>
    </location>
</feature>
<dbReference type="InterPro" id="IPR005467">
    <property type="entry name" value="His_kinase_dom"/>
</dbReference>
<evidence type="ECO:0000313" key="9">
    <source>
        <dbReference type="Proteomes" id="UP001224775"/>
    </source>
</evidence>
<keyword evidence="2 8" id="KW-0808">Transferase</keyword>
<dbReference type="Pfam" id="PF00512">
    <property type="entry name" value="HisKA"/>
    <property type="match status" value="1"/>
</dbReference>
<dbReference type="SMART" id="SM00448">
    <property type="entry name" value="REC"/>
    <property type="match status" value="2"/>
</dbReference>
<dbReference type="PANTHER" id="PTHR43719">
    <property type="entry name" value="TWO-COMPONENT HISTIDINE KINASE"/>
    <property type="match status" value="1"/>
</dbReference>
<dbReference type="InterPro" id="IPR036890">
    <property type="entry name" value="HATPase_C_sf"/>
</dbReference>
<dbReference type="InterPro" id="IPR011006">
    <property type="entry name" value="CheY-like_superfamily"/>
</dbReference>
<dbReference type="Gene3D" id="1.10.287.130">
    <property type="match status" value="1"/>
</dbReference>
<feature type="region of interest" description="Disordered" evidence="5">
    <location>
        <begin position="542"/>
        <end position="614"/>
    </location>
</feature>
<dbReference type="InterPro" id="IPR050956">
    <property type="entry name" value="2C_system_His_kinase"/>
</dbReference>
<dbReference type="AlphaFoldDB" id="A0AAD9D701"/>
<dbReference type="GO" id="GO:0000155">
    <property type="term" value="F:phosphorelay sensor kinase activity"/>
    <property type="evidence" value="ECO:0007669"/>
    <property type="project" value="InterPro"/>
</dbReference>
<dbReference type="CDD" id="cd17546">
    <property type="entry name" value="REC_hyHK_CKI1_RcsC-like"/>
    <property type="match status" value="1"/>
</dbReference>
<feature type="compositionally biased region" description="Basic and acidic residues" evidence="5">
    <location>
        <begin position="604"/>
        <end position="614"/>
    </location>
</feature>
<dbReference type="Gene3D" id="3.30.450.40">
    <property type="match status" value="1"/>
</dbReference>
<dbReference type="Pfam" id="PF02518">
    <property type="entry name" value="HATPase_c"/>
    <property type="match status" value="1"/>
</dbReference>
<proteinExistence type="predicted"/>
<feature type="domain" description="Histidine kinase" evidence="6">
    <location>
        <begin position="270"/>
        <end position="537"/>
    </location>
</feature>
<dbReference type="InterPro" id="IPR029016">
    <property type="entry name" value="GAF-like_dom_sf"/>
</dbReference>
<evidence type="ECO:0000256" key="2">
    <source>
        <dbReference type="ARBA" id="ARBA00022679"/>
    </source>
</evidence>
<evidence type="ECO:0000256" key="3">
    <source>
        <dbReference type="ARBA" id="ARBA00022777"/>
    </source>
</evidence>
<dbReference type="SUPFAM" id="SSF47384">
    <property type="entry name" value="Homodimeric domain of signal transducing histidine kinase"/>
    <property type="match status" value="1"/>
</dbReference>
<feature type="compositionally biased region" description="Low complexity" evidence="5">
    <location>
        <begin position="774"/>
        <end position="787"/>
    </location>
</feature>
<dbReference type="SMART" id="SM00387">
    <property type="entry name" value="HATPase_c"/>
    <property type="match status" value="1"/>
</dbReference>
<feature type="modified residue" description="4-aspartylphosphate" evidence="4">
    <location>
        <position position="665"/>
    </location>
</feature>
<name>A0AAD9D701_9STRA</name>
<dbReference type="Pfam" id="PF01590">
    <property type="entry name" value="GAF"/>
    <property type="match status" value="1"/>
</dbReference>
<dbReference type="InterPro" id="IPR003661">
    <property type="entry name" value="HisK_dim/P_dom"/>
</dbReference>
<dbReference type="InterPro" id="IPR003018">
    <property type="entry name" value="GAF"/>
</dbReference>